<organism evidence="2 3">
    <name type="scientific">Araneus ventricosus</name>
    <name type="common">Orbweaver spider</name>
    <name type="synonym">Epeira ventricosa</name>
    <dbReference type="NCBI Taxonomy" id="182803"/>
    <lineage>
        <taxon>Eukaryota</taxon>
        <taxon>Metazoa</taxon>
        <taxon>Ecdysozoa</taxon>
        <taxon>Arthropoda</taxon>
        <taxon>Chelicerata</taxon>
        <taxon>Arachnida</taxon>
        <taxon>Araneae</taxon>
        <taxon>Araneomorphae</taxon>
        <taxon>Entelegynae</taxon>
        <taxon>Araneoidea</taxon>
        <taxon>Araneidae</taxon>
        <taxon>Araneus</taxon>
    </lineage>
</organism>
<keyword evidence="3" id="KW-1185">Reference proteome</keyword>
<accession>A0A4Y2P0C0</accession>
<protein>
    <submittedName>
        <fullName evidence="2">Uncharacterized protein</fullName>
    </submittedName>
</protein>
<feature type="region of interest" description="Disordered" evidence="1">
    <location>
        <begin position="58"/>
        <end position="95"/>
    </location>
</feature>
<reference evidence="2 3" key="1">
    <citation type="journal article" date="2019" name="Sci. Rep.">
        <title>Orb-weaving spider Araneus ventricosus genome elucidates the spidroin gene catalogue.</title>
        <authorList>
            <person name="Kono N."/>
            <person name="Nakamura H."/>
            <person name="Ohtoshi R."/>
            <person name="Moran D.A.P."/>
            <person name="Shinohara A."/>
            <person name="Yoshida Y."/>
            <person name="Fujiwara M."/>
            <person name="Mori M."/>
            <person name="Tomita M."/>
            <person name="Arakawa K."/>
        </authorList>
    </citation>
    <scope>NUCLEOTIDE SEQUENCE [LARGE SCALE GENOMIC DNA]</scope>
</reference>
<name>A0A4Y2P0C0_ARAVE</name>
<dbReference type="EMBL" id="BGPR01010196">
    <property type="protein sequence ID" value="GBN44794.1"/>
    <property type="molecule type" value="Genomic_DNA"/>
</dbReference>
<gene>
    <name evidence="2" type="ORF">AVEN_253176_1</name>
</gene>
<evidence type="ECO:0000313" key="3">
    <source>
        <dbReference type="Proteomes" id="UP000499080"/>
    </source>
</evidence>
<proteinExistence type="predicted"/>
<sequence>MVVLQLNKSAFVPVAVRCQPVSFQSKDGHCSRKMHQMEWKQTRKFGLFCEIDHLRFPISSSRPKHGLQAKLPREASVNSNRNRPTSRKMEEQDGI</sequence>
<evidence type="ECO:0000313" key="2">
    <source>
        <dbReference type="EMBL" id="GBN44794.1"/>
    </source>
</evidence>
<comment type="caution">
    <text evidence="2">The sequence shown here is derived from an EMBL/GenBank/DDBJ whole genome shotgun (WGS) entry which is preliminary data.</text>
</comment>
<evidence type="ECO:0000256" key="1">
    <source>
        <dbReference type="SAM" id="MobiDB-lite"/>
    </source>
</evidence>
<dbReference type="Proteomes" id="UP000499080">
    <property type="component" value="Unassembled WGS sequence"/>
</dbReference>
<dbReference type="AlphaFoldDB" id="A0A4Y2P0C0"/>